<protein>
    <submittedName>
        <fullName evidence="7">LemA family protein</fullName>
    </submittedName>
</protein>
<dbReference type="InterPro" id="IPR007156">
    <property type="entry name" value="MamQ_LemA"/>
</dbReference>
<evidence type="ECO:0000256" key="5">
    <source>
        <dbReference type="ARBA" id="ARBA00023136"/>
    </source>
</evidence>
<evidence type="ECO:0000256" key="2">
    <source>
        <dbReference type="ARBA" id="ARBA00008854"/>
    </source>
</evidence>
<evidence type="ECO:0000256" key="3">
    <source>
        <dbReference type="ARBA" id="ARBA00022692"/>
    </source>
</evidence>
<keyword evidence="5" id="KW-0472">Membrane</keyword>
<sequence length="184" mass="20793">MSTPLIILIVLAIILVLMYNSLVAKKNQVDNIFASVDTQLKKRYDLIPNLVASVSKYMEHEKSILQEVTKLRADANKPNISDKQKIALDAQVTSALGSIMIAVENYPELKANENVMHLQSSLNEVEEQISAARRAYNQAVTDYNNAIEMIPTNFMANIMNYREKEVFVISEGERTNVDVKELFN</sequence>
<dbReference type="SUPFAM" id="SSF140478">
    <property type="entry name" value="LemA-like"/>
    <property type="match status" value="1"/>
</dbReference>
<evidence type="ECO:0000256" key="4">
    <source>
        <dbReference type="ARBA" id="ARBA00022989"/>
    </source>
</evidence>
<reference evidence="7" key="2">
    <citation type="submission" date="2021-04" db="EMBL/GenBank/DDBJ databases">
        <title>Isolation and characterization of a novel species of the genus Sulfurimonas.</title>
        <authorList>
            <person name="Fukui M."/>
        </authorList>
    </citation>
    <scope>NUCLEOTIDE SEQUENCE</scope>
    <source>
        <strain evidence="7">H1576</strain>
    </source>
</reference>
<name>A0A975GCW7_9BACT</name>
<accession>A0A975GCW7</accession>
<comment type="subcellular location">
    <subcellularLocation>
        <location evidence="1">Membrane</location>
        <topology evidence="1">Single-pass membrane protein</topology>
    </subcellularLocation>
</comment>
<evidence type="ECO:0000256" key="1">
    <source>
        <dbReference type="ARBA" id="ARBA00004167"/>
    </source>
</evidence>
<dbReference type="GO" id="GO:0016020">
    <property type="term" value="C:membrane"/>
    <property type="evidence" value="ECO:0007669"/>
    <property type="project" value="UniProtKB-SubCell"/>
</dbReference>
<dbReference type="RefSeq" id="WP_207560941.1">
    <property type="nucleotide sequence ID" value="NZ_CP046072.1"/>
</dbReference>
<evidence type="ECO:0000256" key="6">
    <source>
        <dbReference type="SAM" id="Coils"/>
    </source>
</evidence>
<evidence type="ECO:0000313" key="8">
    <source>
        <dbReference type="Proteomes" id="UP000671852"/>
    </source>
</evidence>
<evidence type="ECO:0000313" key="7">
    <source>
        <dbReference type="EMBL" id="QSZ42126.1"/>
    </source>
</evidence>
<dbReference type="Proteomes" id="UP000671852">
    <property type="component" value="Chromosome"/>
</dbReference>
<dbReference type="AlphaFoldDB" id="A0A975GCW7"/>
<dbReference type="PANTHER" id="PTHR34478">
    <property type="entry name" value="PROTEIN LEMA"/>
    <property type="match status" value="1"/>
</dbReference>
<keyword evidence="8" id="KW-1185">Reference proteome</keyword>
<dbReference type="Pfam" id="PF04011">
    <property type="entry name" value="LemA"/>
    <property type="match status" value="1"/>
</dbReference>
<dbReference type="PANTHER" id="PTHR34478:SF1">
    <property type="entry name" value="PROTEIN LEMA"/>
    <property type="match status" value="1"/>
</dbReference>
<dbReference type="EMBL" id="CP046072">
    <property type="protein sequence ID" value="QSZ42126.1"/>
    <property type="molecule type" value="Genomic_DNA"/>
</dbReference>
<reference evidence="7" key="1">
    <citation type="submission" date="2019-11" db="EMBL/GenBank/DDBJ databases">
        <authorList>
            <person name="Kojima H."/>
        </authorList>
    </citation>
    <scope>NUCLEOTIDE SEQUENCE</scope>
    <source>
        <strain evidence="7">H1576</strain>
    </source>
</reference>
<proteinExistence type="inferred from homology"/>
<keyword evidence="6" id="KW-0175">Coiled coil</keyword>
<comment type="similarity">
    <text evidence="2">Belongs to the LemA family.</text>
</comment>
<organism evidence="7 8">
    <name type="scientific">Sulfurimonas aquatica</name>
    <dbReference type="NCBI Taxonomy" id="2672570"/>
    <lineage>
        <taxon>Bacteria</taxon>
        <taxon>Pseudomonadati</taxon>
        <taxon>Campylobacterota</taxon>
        <taxon>Epsilonproteobacteria</taxon>
        <taxon>Campylobacterales</taxon>
        <taxon>Sulfurimonadaceae</taxon>
        <taxon>Sulfurimonas</taxon>
    </lineage>
</organism>
<keyword evidence="3" id="KW-0812">Transmembrane</keyword>
<dbReference type="InterPro" id="IPR023353">
    <property type="entry name" value="LemA-like_dom_sf"/>
</dbReference>
<feature type="coiled-coil region" evidence="6">
    <location>
        <begin position="108"/>
        <end position="142"/>
    </location>
</feature>
<gene>
    <name evidence="7" type="ORF">GJV85_08375</name>
</gene>
<keyword evidence="4" id="KW-1133">Transmembrane helix</keyword>
<dbReference type="KEGG" id="saqt:GJV85_08375"/>
<dbReference type="Gene3D" id="1.20.1440.20">
    <property type="entry name" value="LemA-like domain"/>
    <property type="match status" value="1"/>
</dbReference>